<evidence type="ECO:0000256" key="9">
    <source>
        <dbReference type="ARBA" id="ARBA00022958"/>
    </source>
</evidence>
<accession>A0AA35CNF1</accession>
<feature type="domain" description="YjeF C-terminal" evidence="21">
    <location>
        <begin position="277"/>
        <end position="562"/>
    </location>
</feature>
<evidence type="ECO:0000256" key="17">
    <source>
        <dbReference type="HAMAP-Rule" id="MF_01965"/>
    </source>
</evidence>
<comment type="function">
    <text evidence="14 19">Bifunctional enzyme that catalyzes the epimerization of the S- and R-forms of NAD(P)HX and the dehydration of the S-form of NAD(P)HX at the expense of ADP, which is converted to AMP. This allows the repair of both epimers of NAD(P)HX, a damaged form of NAD(P)H that is a result of enzymatic or heat-dependent hydration.</text>
</comment>
<feature type="binding site" evidence="18">
    <location>
        <position position="177"/>
    </location>
    <ligand>
        <name>K(+)</name>
        <dbReference type="ChEBI" id="CHEBI:29103"/>
    </ligand>
</feature>
<dbReference type="Gene3D" id="3.40.1190.20">
    <property type="match status" value="1"/>
</dbReference>
<dbReference type="Pfam" id="PF01256">
    <property type="entry name" value="Carb_kinase"/>
    <property type="match status" value="1"/>
</dbReference>
<feature type="region of interest" description="Disordered" evidence="20">
    <location>
        <begin position="72"/>
        <end position="96"/>
    </location>
</feature>
<feature type="binding site" evidence="18">
    <location>
        <position position="213"/>
    </location>
    <ligand>
        <name>K(+)</name>
        <dbReference type="ChEBI" id="CHEBI:29103"/>
    </ligand>
</feature>
<evidence type="ECO:0000313" key="24">
    <source>
        <dbReference type="Proteomes" id="UP001163687"/>
    </source>
</evidence>
<feature type="binding site" evidence="17">
    <location>
        <position position="383"/>
    </location>
    <ligand>
        <name>(6S)-NADPHX</name>
        <dbReference type="ChEBI" id="CHEBI:64076"/>
    </ligand>
</feature>
<feature type="binding site" evidence="17">
    <location>
        <begin position="471"/>
        <end position="475"/>
    </location>
    <ligand>
        <name>AMP</name>
        <dbReference type="ChEBI" id="CHEBI:456215"/>
    </ligand>
</feature>
<dbReference type="EC" id="4.2.1.136" evidence="19"/>
<dbReference type="HAMAP" id="MF_01966">
    <property type="entry name" value="NADHX_epimerase"/>
    <property type="match status" value="1"/>
</dbReference>
<dbReference type="Pfam" id="PF03853">
    <property type="entry name" value="YjeF_N"/>
    <property type="match status" value="1"/>
</dbReference>
<evidence type="ECO:0000256" key="2">
    <source>
        <dbReference type="ARBA" id="ARBA00000909"/>
    </source>
</evidence>
<reference evidence="23" key="1">
    <citation type="submission" date="2022-03" db="EMBL/GenBank/DDBJ databases">
        <title>Complete genome sequence of Caldinitratiruptor microaerophilus.</title>
        <authorList>
            <person name="Mukaiyama R."/>
            <person name="Nishiyama T."/>
            <person name="Ueda K."/>
        </authorList>
    </citation>
    <scope>NUCLEOTIDE SEQUENCE</scope>
    <source>
        <strain evidence="23">JCM 16183</strain>
    </source>
</reference>
<organism evidence="23 24">
    <name type="scientific">Caldinitratiruptor microaerophilus</name>
    <dbReference type="NCBI Taxonomy" id="671077"/>
    <lineage>
        <taxon>Bacteria</taxon>
        <taxon>Bacillati</taxon>
        <taxon>Bacillota</taxon>
        <taxon>Clostridia</taxon>
        <taxon>Eubacteriales</taxon>
        <taxon>Symbiobacteriaceae</taxon>
        <taxon>Caldinitratiruptor</taxon>
    </lineage>
</organism>
<keyword evidence="12 17" id="KW-0456">Lyase</keyword>
<comment type="cofactor">
    <cofactor evidence="18 19">
        <name>K(+)</name>
        <dbReference type="ChEBI" id="CHEBI:29103"/>
    </cofactor>
    <text evidence="18 19">Binds 1 potassium ion per subunit.</text>
</comment>
<keyword evidence="10 17" id="KW-0520">NAD</keyword>
<comment type="catalytic activity">
    <reaction evidence="1 18 19">
        <text>(6R)-NADHX = (6S)-NADHX</text>
        <dbReference type="Rhea" id="RHEA:32215"/>
        <dbReference type="ChEBI" id="CHEBI:64074"/>
        <dbReference type="ChEBI" id="CHEBI:64075"/>
        <dbReference type="EC" id="5.1.99.6"/>
    </reaction>
</comment>
<dbReference type="EC" id="5.1.99.6" evidence="19"/>
<sequence length="574" mass="57505">MWAVTAEQMRAMEQETQDRYGIPPLALMENAGRAVAEVAWQVLTGAGPAGSLDDGPAFAGLPGSPWLVRVRPAPGLPGPASGTPGPRPPLAPGGRPPRVVVVAGHGNNGGDGLAAARHLHAWGAEVRVLLYGHPDRLTPDARVNFRACQEAGLVTLPLADGRAPVSEWLAQADLVIDALLGTGVRGAPREPVAGAIGAVMAAGRPVLAVDVPSGIDADAGAVPGPAVRAQWTVTFGAPKLGLFLYPAAGLTGEVWVAGIGLPAGVEPPGPAVYPLALPARAGARLPRPGEDAHKGTRGRVLVVGGSRPMPGAVALAAQAALRAGAGLVVAAVPDPAAGLVASRAAEIITHGLPAAADGGFGPGAAEAVLPLVERSVALAVGPGIGQGDWAMDLVRRLVLTAGRPVVLDADGLRAFAARPEDLQSAPAPVVLTPHAGELALLLGTTPEAVQADRPAAVREAARRTGQTVVLKGPHTLVATGGAPLTVWVNLTGNRALATAGSGDVLTGIILGLIGQGMDPREAAVTGVALHGFAADRIAARIAPDGILAGDLLGELPAARAALARLGEEAPAHWK</sequence>
<evidence type="ECO:0000256" key="20">
    <source>
        <dbReference type="SAM" id="MobiDB-lite"/>
    </source>
</evidence>
<keyword evidence="13" id="KW-0511">Multifunctional enzyme</keyword>
<comment type="similarity">
    <text evidence="17">Belongs to the NnrD/CARKD family.</text>
</comment>
<feature type="compositionally biased region" description="Pro residues" evidence="20">
    <location>
        <begin position="85"/>
        <end position="95"/>
    </location>
</feature>
<dbReference type="GO" id="GO:0052856">
    <property type="term" value="F:NAD(P)HX epimerase activity"/>
    <property type="evidence" value="ECO:0007669"/>
    <property type="project" value="UniProtKB-UniRule"/>
</dbReference>
<comment type="similarity">
    <text evidence="3 19">In the N-terminal section; belongs to the NnrE/AIBP family.</text>
</comment>
<dbReference type="SUPFAM" id="SSF53613">
    <property type="entry name" value="Ribokinase-like"/>
    <property type="match status" value="1"/>
</dbReference>
<comment type="similarity">
    <text evidence="18">Belongs to the NnrE/AIBP family.</text>
</comment>
<dbReference type="NCBIfam" id="TIGR00197">
    <property type="entry name" value="yjeF_nterm"/>
    <property type="match status" value="1"/>
</dbReference>
<feature type="binding site" evidence="17">
    <location>
        <position position="502"/>
    </location>
    <ligand>
        <name>AMP</name>
        <dbReference type="ChEBI" id="CHEBI:456215"/>
    </ligand>
</feature>
<dbReference type="SUPFAM" id="SSF64153">
    <property type="entry name" value="YjeF N-terminal domain-like"/>
    <property type="match status" value="2"/>
</dbReference>
<evidence type="ECO:0000259" key="22">
    <source>
        <dbReference type="PROSITE" id="PS51385"/>
    </source>
</evidence>
<dbReference type="EMBL" id="AP025628">
    <property type="protein sequence ID" value="BDG62402.1"/>
    <property type="molecule type" value="Genomic_DNA"/>
</dbReference>
<dbReference type="GO" id="GO:0005524">
    <property type="term" value="F:ATP binding"/>
    <property type="evidence" value="ECO:0007669"/>
    <property type="project" value="UniProtKB-UniRule"/>
</dbReference>
<dbReference type="GO" id="GO:0046872">
    <property type="term" value="F:metal ion binding"/>
    <property type="evidence" value="ECO:0007669"/>
    <property type="project" value="UniProtKB-UniRule"/>
</dbReference>
<comment type="function">
    <text evidence="18">Catalyzes the epimerization of the S- and R-forms of NAD(P)HX, a damaged form of NAD(P)H that is a result of enzymatic or heat-dependent hydration. This is a prerequisite for the S-specific NAD(P)H-hydrate dehydratase to allow the repair of both epimers of NAD(P)HX.</text>
</comment>
<feature type="binding site" evidence="18">
    <location>
        <begin position="107"/>
        <end position="111"/>
    </location>
    <ligand>
        <name>(6S)-NADPHX</name>
        <dbReference type="ChEBI" id="CHEBI:64076"/>
    </ligand>
</feature>
<comment type="similarity">
    <text evidence="4 19">In the C-terminal section; belongs to the NnrD/CARKD family.</text>
</comment>
<comment type="subunit">
    <text evidence="17">Homotetramer.</text>
</comment>
<keyword evidence="9 18" id="KW-0630">Potassium</keyword>
<comment type="catalytic activity">
    <reaction evidence="16 17 19">
        <text>(6S)-NADPHX + ADP = AMP + phosphate + NADPH + H(+)</text>
        <dbReference type="Rhea" id="RHEA:32235"/>
        <dbReference type="ChEBI" id="CHEBI:15378"/>
        <dbReference type="ChEBI" id="CHEBI:43474"/>
        <dbReference type="ChEBI" id="CHEBI:57783"/>
        <dbReference type="ChEBI" id="CHEBI:64076"/>
        <dbReference type="ChEBI" id="CHEBI:456215"/>
        <dbReference type="ChEBI" id="CHEBI:456216"/>
        <dbReference type="EC" id="4.2.1.136"/>
    </reaction>
</comment>
<feature type="binding site" evidence="18">
    <location>
        <position position="210"/>
    </location>
    <ligand>
        <name>(6S)-NADPHX</name>
        <dbReference type="ChEBI" id="CHEBI:64076"/>
    </ligand>
</feature>
<dbReference type="InterPro" id="IPR017953">
    <property type="entry name" value="Carbohydrate_kinase_pred_CS"/>
</dbReference>
<comment type="cofactor">
    <cofactor evidence="17">
        <name>Mg(2+)</name>
        <dbReference type="ChEBI" id="CHEBI:18420"/>
    </cofactor>
</comment>
<dbReference type="PROSITE" id="PS01050">
    <property type="entry name" value="YJEF_C_2"/>
    <property type="match status" value="1"/>
</dbReference>
<feature type="binding site" evidence="17">
    <location>
        <position position="312"/>
    </location>
    <ligand>
        <name>(6S)-NADPHX</name>
        <dbReference type="ChEBI" id="CHEBI:64076"/>
    </ligand>
</feature>
<keyword evidence="7 17" id="KW-0067">ATP-binding</keyword>
<keyword evidence="6 17" id="KW-0547">Nucleotide-binding</keyword>
<dbReference type="InterPro" id="IPR029056">
    <property type="entry name" value="Ribokinase-like"/>
</dbReference>
<evidence type="ECO:0000256" key="13">
    <source>
        <dbReference type="ARBA" id="ARBA00023268"/>
    </source>
</evidence>
<dbReference type="Gene3D" id="3.40.50.10260">
    <property type="entry name" value="YjeF N-terminal domain"/>
    <property type="match status" value="1"/>
</dbReference>
<evidence type="ECO:0000256" key="16">
    <source>
        <dbReference type="ARBA" id="ARBA00049209"/>
    </source>
</evidence>
<feature type="binding site" evidence="17">
    <location>
        <position position="503"/>
    </location>
    <ligand>
        <name>(6S)-NADPHX</name>
        <dbReference type="ChEBI" id="CHEBI:64076"/>
    </ligand>
</feature>
<keyword evidence="8 17" id="KW-0521">NADP</keyword>
<evidence type="ECO:0000256" key="3">
    <source>
        <dbReference type="ARBA" id="ARBA00006001"/>
    </source>
</evidence>
<evidence type="ECO:0000259" key="21">
    <source>
        <dbReference type="PROSITE" id="PS51383"/>
    </source>
</evidence>
<dbReference type="PROSITE" id="PS51383">
    <property type="entry name" value="YJEF_C_3"/>
    <property type="match status" value="1"/>
</dbReference>
<dbReference type="PROSITE" id="PS51385">
    <property type="entry name" value="YJEF_N"/>
    <property type="match status" value="1"/>
</dbReference>
<dbReference type="NCBIfam" id="TIGR00196">
    <property type="entry name" value="yjeF_cterm"/>
    <property type="match status" value="1"/>
</dbReference>
<dbReference type="InterPro" id="IPR004443">
    <property type="entry name" value="YjeF_N_dom"/>
</dbReference>
<evidence type="ECO:0000256" key="8">
    <source>
        <dbReference type="ARBA" id="ARBA00022857"/>
    </source>
</evidence>
<feature type="binding site" evidence="17">
    <location>
        <position position="434"/>
    </location>
    <ligand>
        <name>(6S)-NADPHX</name>
        <dbReference type="ChEBI" id="CHEBI:64076"/>
    </ligand>
</feature>
<dbReference type="PANTHER" id="PTHR12592">
    <property type="entry name" value="ATP-DEPENDENT (S)-NAD(P)H-HYDRATE DEHYDRATASE FAMILY MEMBER"/>
    <property type="match status" value="1"/>
</dbReference>
<evidence type="ECO:0000313" key="23">
    <source>
        <dbReference type="EMBL" id="BDG62402.1"/>
    </source>
</evidence>
<dbReference type="PIRSF" id="PIRSF017184">
    <property type="entry name" value="Nnr"/>
    <property type="match status" value="1"/>
</dbReference>
<dbReference type="AlphaFoldDB" id="A0AA35CNF1"/>
<dbReference type="InterPro" id="IPR000631">
    <property type="entry name" value="CARKD"/>
</dbReference>
<feature type="binding site" evidence="18">
    <location>
        <position position="108"/>
    </location>
    <ligand>
        <name>K(+)</name>
        <dbReference type="ChEBI" id="CHEBI:29103"/>
    </ligand>
</feature>
<dbReference type="KEGG" id="cmic:caldi_34920"/>
<dbReference type="InterPro" id="IPR036652">
    <property type="entry name" value="YjeF_N_dom_sf"/>
</dbReference>
<evidence type="ECO:0000256" key="11">
    <source>
        <dbReference type="ARBA" id="ARBA00023235"/>
    </source>
</evidence>
<evidence type="ECO:0000256" key="1">
    <source>
        <dbReference type="ARBA" id="ARBA00000013"/>
    </source>
</evidence>
<dbReference type="RefSeq" id="WP_264842989.1">
    <property type="nucleotide sequence ID" value="NZ_AP025628.1"/>
</dbReference>
<evidence type="ECO:0000256" key="12">
    <source>
        <dbReference type="ARBA" id="ARBA00023239"/>
    </source>
</evidence>
<evidence type="ECO:0000256" key="6">
    <source>
        <dbReference type="ARBA" id="ARBA00022741"/>
    </source>
</evidence>
<comment type="caution">
    <text evidence="18">Lacks conserved residue(s) required for the propagation of feature annotation.</text>
</comment>
<keyword evidence="11 18" id="KW-0413">Isomerase</keyword>
<dbReference type="HAMAP" id="MF_01965">
    <property type="entry name" value="NADHX_dehydratase"/>
    <property type="match status" value="1"/>
</dbReference>
<feature type="domain" description="YjeF N-terminal" evidence="22">
    <location>
        <begin position="9"/>
        <end position="267"/>
    </location>
</feature>
<evidence type="ECO:0000256" key="14">
    <source>
        <dbReference type="ARBA" id="ARBA00025153"/>
    </source>
</evidence>
<keyword evidence="24" id="KW-1185">Reference proteome</keyword>
<dbReference type="CDD" id="cd01171">
    <property type="entry name" value="YXKO-related"/>
    <property type="match status" value="1"/>
</dbReference>
<dbReference type="GO" id="GO:0052855">
    <property type="term" value="F:ADP-dependent NAD(P)H-hydrate dehydratase activity"/>
    <property type="evidence" value="ECO:0007669"/>
    <property type="project" value="UniProtKB-UniRule"/>
</dbReference>
<evidence type="ECO:0000256" key="19">
    <source>
        <dbReference type="PIRNR" id="PIRNR017184"/>
    </source>
</evidence>
<keyword evidence="5 18" id="KW-0479">Metal-binding</keyword>
<evidence type="ECO:0000256" key="7">
    <source>
        <dbReference type="ARBA" id="ARBA00022840"/>
    </source>
</evidence>
<protein>
    <recommendedName>
        <fullName evidence="19">Bifunctional NAD(P)H-hydrate repair enzyme</fullName>
    </recommendedName>
    <alternativeName>
        <fullName evidence="19">Nicotinamide nucleotide repair protein</fullName>
    </alternativeName>
    <domain>
        <recommendedName>
            <fullName evidence="19">ADP-dependent (S)-NAD(P)H-hydrate dehydratase</fullName>
            <ecNumber evidence="19">4.2.1.136</ecNumber>
        </recommendedName>
        <alternativeName>
            <fullName evidence="19">ADP-dependent NAD(P)HX dehydratase</fullName>
        </alternativeName>
    </domain>
    <domain>
        <recommendedName>
            <fullName evidence="19">NAD(P)H-hydrate epimerase</fullName>
            <ecNumber evidence="19">5.1.99.6</ecNumber>
        </recommendedName>
    </domain>
</protein>
<gene>
    <name evidence="23" type="primary">nnr</name>
    <name evidence="17" type="synonym">nnrD</name>
    <name evidence="18" type="synonym">nnrE</name>
    <name evidence="23" type="ORF">caldi_34920</name>
</gene>
<evidence type="ECO:0000256" key="10">
    <source>
        <dbReference type="ARBA" id="ARBA00023027"/>
    </source>
</evidence>
<evidence type="ECO:0000256" key="15">
    <source>
        <dbReference type="ARBA" id="ARBA00048238"/>
    </source>
</evidence>
<dbReference type="PANTHER" id="PTHR12592:SF0">
    <property type="entry name" value="ATP-DEPENDENT (S)-NAD(P)H-HYDRATE DEHYDRATASE"/>
    <property type="match status" value="1"/>
</dbReference>
<evidence type="ECO:0000256" key="4">
    <source>
        <dbReference type="ARBA" id="ARBA00009524"/>
    </source>
</evidence>
<evidence type="ECO:0000256" key="5">
    <source>
        <dbReference type="ARBA" id="ARBA00022723"/>
    </source>
</evidence>
<dbReference type="GO" id="GO:0110051">
    <property type="term" value="P:metabolite repair"/>
    <property type="evidence" value="ECO:0007669"/>
    <property type="project" value="TreeGrafter"/>
</dbReference>
<dbReference type="Proteomes" id="UP001163687">
    <property type="component" value="Chromosome"/>
</dbReference>
<name>A0AA35CNF1_9FIRM</name>
<comment type="catalytic activity">
    <reaction evidence="15 17 19">
        <text>(6S)-NADHX + ADP = AMP + phosphate + NADH + H(+)</text>
        <dbReference type="Rhea" id="RHEA:32223"/>
        <dbReference type="ChEBI" id="CHEBI:15378"/>
        <dbReference type="ChEBI" id="CHEBI:43474"/>
        <dbReference type="ChEBI" id="CHEBI:57945"/>
        <dbReference type="ChEBI" id="CHEBI:64074"/>
        <dbReference type="ChEBI" id="CHEBI:456215"/>
        <dbReference type="ChEBI" id="CHEBI:456216"/>
        <dbReference type="EC" id="4.2.1.136"/>
    </reaction>
</comment>
<feature type="binding site" evidence="18">
    <location>
        <begin position="181"/>
        <end position="187"/>
    </location>
    <ligand>
        <name>(6S)-NADPHX</name>
        <dbReference type="ChEBI" id="CHEBI:64076"/>
    </ligand>
</feature>
<evidence type="ECO:0000256" key="18">
    <source>
        <dbReference type="HAMAP-Rule" id="MF_01966"/>
    </source>
</evidence>
<dbReference type="InterPro" id="IPR030677">
    <property type="entry name" value="Nnr"/>
</dbReference>
<dbReference type="GO" id="GO:0046496">
    <property type="term" value="P:nicotinamide nucleotide metabolic process"/>
    <property type="evidence" value="ECO:0007669"/>
    <property type="project" value="UniProtKB-UniRule"/>
</dbReference>
<proteinExistence type="inferred from homology"/>
<comment type="function">
    <text evidence="17">Catalyzes the dehydration of the S-form of NAD(P)HX at the expense of ADP, which is converted to AMP. Together with NAD(P)HX epimerase, which catalyzes the epimerization of the S- and R-forms, the enzyme allows the repair of both epimers of NAD(P)HX, a damaged form of NAD(P)H that is a result of enzymatic or heat-dependent hydration.</text>
</comment>
<comment type="catalytic activity">
    <reaction evidence="2 18 19">
        <text>(6R)-NADPHX = (6S)-NADPHX</text>
        <dbReference type="Rhea" id="RHEA:32227"/>
        <dbReference type="ChEBI" id="CHEBI:64076"/>
        <dbReference type="ChEBI" id="CHEBI:64077"/>
        <dbReference type="EC" id="5.1.99.6"/>
    </reaction>
</comment>